<dbReference type="EMBL" id="MSIE01000037">
    <property type="protein sequence ID" value="OLF15810.1"/>
    <property type="molecule type" value="Genomic_DNA"/>
</dbReference>
<dbReference type="OrthoDB" id="5178774at2"/>
<protein>
    <recommendedName>
        <fullName evidence="3">DUF2505 domain-containing protein</fullName>
    </recommendedName>
</protein>
<dbReference type="Proteomes" id="UP000185596">
    <property type="component" value="Unassembled WGS sequence"/>
</dbReference>
<dbReference type="InterPro" id="IPR019639">
    <property type="entry name" value="DUF2505"/>
</dbReference>
<accession>A0A1Q8CN97</accession>
<evidence type="ECO:0008006" key="3">
    <source>
        <dbReference type="Google" id="ProtNLM"/>
    </source>
</evidence>
<dbReference type="Pfam" id="PF10698">
    <property type="entry name" value="DUF2505"/>
    <property type="match status" value="1"/>
</dbReference>
<gene>
    <name evidence="1" type="ORF">BU204_20315</name>
</gene>
<dbReference type="RefSeq" id="WP_075127285.1">
    <property type="nucleotide sequence ID" value="NZ_MSIE01000037.1"/>
</dbReference>
<dbReference type="STRING" id="1912961.BU204_20315"/>
<comment type="caution">
    <text evidence="1">The sequence shown here is derived from an EMBL/GenBank/DDBJ whole genome shotgun (WGS) entry which is preliminary data.</text>
</comment>
<organism evidence="1 2">
    <name type="scientific">Actinophytocola xanthii</name>
    <dbReference type="NCBI Taxonomy" id="1912961"/>
    <lineage>
        <taxon>Bacteria</taxon>
        <taxon>Bacillati</taxon>
        <taxon>Actinomycetota</taxon>
        <taxon>Actinomycetes</taxon>
        <taxon>Pseudonocardiales</taxon>
        <taxon>Pseudonocardiaceae</taxon>
    </lineage>
</organism>
<keyword evidence="2" id="KW-1185">Reference proteome</keyword>
<name>A0A1Q8CN97_9PSEU</name>
<reference evidence="1 2" key="1">
    <citation type="submission" date="2016-12" db="EMBL/GenBank/DDBJ databases">
        <title>The draft genome sequence of Actinophytocola sp. 11-183.</title>
        <authorList>
            <person name="Wang W."/>
            <person name="Yuan L."/>
        </authorList>
    </citation>
    <scope>NUCLEOTIDE SEQUENCE [LARGE SCALE GENOMIC DNA]</scope>
    <source>
        <strain evidence="1 2">11-183</strain>
    </source>
</reference>
<sequence length="166" mass="17677">MATSLEHRSAFTAPADAVYPTLVDEAFLTERLRSIGGKGAALLAYDRVGESVEFTLRQGVEASRLPGAVKAVLGGDLVVEREERWRSDGPRYAAVTRVSIAGTPAEIQGQARLGDHGEGSLLVVRAQVRVGVPLVGGRLEKVVVEQVGKLLAAEAEFAESWLAERA</sequence>
<dbReference type="AlphaFoldDB" id="A0A1Q8CN97"/>
<evidence type="ECO:0000313" key="2">
    <source>
        <dbReference type="Proteomes" id="UP000185596"/>
    </source>
</evidence>
<proteinExistence type="predicted"/>
<evidence type="ECO:0000313" key="1">
    <source>
        <dbReference type="EMBL" id="OLF15810.1"/>
    </source>
</evidence>